<feature type="chain" id="PRO_5016113860" evidence="3">
    <location>
        <begin position="24"/>
        <end position="340"/>
    </location>
</feature>
<dbReference type="AlphaFoldDB" id="A0A2W5E0C9"/>
<sequence length="340" mass="36404">MKKTALSAALTALLSACSQPLPLAPSQEASISPEAAAFIRRSRYTDLPAFIPISAGQILKARQQFDQSEDLPERALIQKFGLQVERQTLAGVPVLSIRPARVAPGLERTVALNIHGGGFVLGGPRDRSALLVAGTLGVPVISVDYTMAPEARFPVPIEQSLAVYRALVQQHGAEHLMGISSSAGGQIMLAMLLRAAQEGLPMMKAQVLFTPASDLSGAGDSAVANDGRDVVAAGPALRSVRQFYLGEADPKDPRVSPIYAQFPHDFPASVIVTGTRDLMLSNATRLFWKLRDRGVPAELLVTEGGWHGFHWEYDTPESQAALNASNAFLRRQLGDAPARQ</sequence>
<evidence type="ECO:0000313" key="5">
    <source>
        <dbReference type="EMBL" id="PZP34420.1"/>
    </source>
</evidence>
<name>A0A2W5E0C9_9BURK</name>
<dbReference type="Pfam" id="PF07859">
    <property type="entry name" value="Abhydrolase_3"/>
    <property type="match status" value="1"/>
</dbReference>
<keyword evidence="2 5" id="KW-0378">Hydrolase</keyword>
<comment type="similarity">
    <text evidence="1">Belongs to the 'GDXG' lipolytic enzyme family.</text>
</comment>
<protein>
    <submittedName>
        <fullName evidence="5">Alpha/beta hydrolase</fullName>
    </submittedName>
</protein>
<evidence type="ECO:0000259" key="4">
    <source>
        <dbReference type="Pfam" id="PF07859"/>
    </source>
</evidence>
<gene>
    <name evidence="5" type="ORF">DI603_05545</name>
</gene>
<dbReference type="SUPFAM" id="SSF53474">
    <property type="entry name" value="alpha/beta-Hydrolases"/>
    <property type="match status" value="1"/>
</dbReference>
<dbReference type="GO" id="GO:0004806">
    <property type="term" value="F:triacylglycerol lipase activity"/>
    <property type="evidence" value="ECO:0007669"/>
    <property type="project" value="TreeGrafter"/>
</dbReference>
<feature type="domain" description="Alpha/beta hydrolase fold-3" evidence="4">
    <location>
        <begin position="112"/>
        <end position="310"/>
    </location>
</feature>
<dbReference type="Gene3D" id="3.40.50.1820">
    <property type="entry name" value="alpha/beta hydrolase"/>
    <property type="match status" value="1"/>
</dbReference>
<evidence type="ECO:0000256" key="3">
    <source>
        <dbReference type="SAM" id="SignalP"/>
    </source>
</evidence>
<comment type="caution">
    <text evidence="5">The sequence shown here is derived from an EMBL/GenBank/DDBJ whole genome shotgun (WGS) entry which is preliminary data.</text>
</comment>
<evidence type="ECO:0000256" key="1">
    <source>
        <dbReference type="ARBA" id="ARBA00010515"/>
    </source>
</evidence>
<evidence type="ECO:0000256" key="2">
    <source>
        <dbReference type="ARBA" id="ARBA00022801"/>
    </source>
</evidence>
<dbReference type="InterPro" id="IPR029058">
    <property type="entry name" value="AB_hydrolase_fold"/>
</dbReference>
<proteinExistence type="inferred from homology"/>
<dbReference type="PANTHER" id="PTHR48081">
    <property type="entry name" value="AB HYDROLASE SUPERFAMILY PROTEIN C4A8.06C"/>
    <property type="match status" value="1"/>
</dbReference>
<accession>A0A2W5E0C9</accession>
<dbReference type="InterPro" id="IPR013094">
    <property type="entry name" value="AB_hydrolase_3"/>
</dbReference>
<keyword evidence="3" id="KW-0732">Signal</keyword>
<organism evidence="5 6">
    <name type="scientific">Roseateles depolymerans</name>
    <dbReference type="NCBI Taxonomy" id="76731"/>
    <lineage>
        <taxon>Bacteria</taxon>
        <taxon>Pseudomonadati</taxon>
        <taxon>Pseudomonadota</taxon>
        <taxon>Betaproteobacteria</taxon>
        <taxon>Burkholderiales</taxon>
        <taxon>Sphaerotilaceae</taxon>
        <taxon>Roseateles</taxon>
    </lineage>
</organism>
<dbReference type="PROSITE" id="PS51257">
    <property type="entry name" value="PROKAR_LIPOPROTEIN"/>
    <property type="match status" value="1"/>
</dbReference>
<dbReference type="Proteomes" id="UP000249633">
    <property type="component" value="Unassembled WGS sequence"/>
</dbReference>
<dbReference type="PANTHER" id="PTHR48081:SF30">
    <property type="entry name" value="ACETYL-HYDROLASE LIPR-RELATED"/>
    <property type="match status" value="1"/>
</dbReference>
<evidence type="ECO:0000313" key="6">
    <source>
        <dbReference type="Proteomes" id="UP000249633"/>
    </source>
</evidence>
<reference evidence="5 6" key="1">
    <citation type="submission" date="2017-08" db="EMBL/GenBank/DDBJ databases">
        <title>Infants hospitalized years apart are colonized by the same room-sourced microbial strains.</title>
        <authorList>
            <person name="Brooks B."/>
            <person name="Olm M.R."/>
            <person name="Firek B.A."/>
            <person name="Baker R."/>
            <person name="Thomas B.C."/>
            <person name="Morowitz M.J."/>
            <person name="Banfield J.F."/>
        </authorList>
    </citation>
    <scope>NUCLEOTIDE SEQUENCE [LARGE SCALE GENOMIC DNA]</scope>
    <source>
        <strain evidence="5">S2_012_000_R2_81</strain>
    </source>
</reference>
<dbReference type="InterPro" id="IPR050300">
    <property type="entry name" value="GDXG_lipolytic_enzyme"/>
</dbReference>
<dbReference type="EMBL" id="QFOD01000004">
    <property type="protein sequence ID" value="PZP34420.1"/>
    <property type="molecule type" value="Genomic_DNA"/>
</dbReference>
<feature type="signal peptide" evidence="3">
    <location>
        <begin position="1"/>
        <end position="23"/>
    </location>
</feature>